<dbReference type="EMBL" id="MN740041">
    <property type="protein sequence ID" value="QHT85453.1"/>
    <property type="molecule type" value="Genomic_DNA"/>
</dbReference>
<accession>A0A6C0I013</accession>
<dbReference type="AlphaFoldDB" id="A0A6C0I013"/>
<protein>
    <submittedName>
        <fullName evidence="1">Uncharacterized protein</fullName>
    </submittedName>
</protein>
<name>A0A6C0I013_9ZZZZ</name>
<proteinExistence type="predicted"/>
<sequence>MIHPIHFHVVKAPSTACIPPDILSDSLECPLWYDKEDIESVFALRYILQRGTPLAHTV</sequence>
<organism evidence="1">
    <name type="scientific">viral metagenome</name>
    <dbReference type="NCBI Taxonomy" id="1070528"/>
    <lineage>
        <taxon>unclassified sequences</taxon>
        <taxon>metagenomes</taxon>
        <taxon>organismal metagenomes</taxon>
    </lineage>
</organism>
<evidence type="ECO:0000313" key="1">
    <source>
        <dbReference type="EMBL" id="QHT85453.1"/>
    </source>
</evidence>
<reference evidence="1" key="1">
    <citation type="journal article" date="2020" name="Nature">
        <title>Giant virus diversity and host interactions through global metagenomics.</title>
        <authorList>
            <person name="Schulz F."/>
            <person name="Roux S."/>
            <person name="Paez-Espino D."/>
            <person name="Jungbluth S."/>
            <person name="Walsh D.A."/>
            <person name="Denef V.J."/>
            <person name="McMahon K.D."/>
            <person name="Konstantinidis K.T."/>
            <person name="Eloe-Fadrosh E.A."/>
            <person name="Kyrpides N.C."/>
            <person name="Woyke T."/>
        </authorList>
    </citation>
    <scope>NUCLEOTIDE SEQUENCE</scope>
    <source>
        <strain evidence="1">GVMAG-M-3300023184-17</strain>
    </source>
</reference>